<dbReference type="InterPro" id="IPR046531">
    <property type="entry name" value="DUF6596"/>
</dbReference>
<dbReference type="KEGG" id="gax:Pan161_20700"/>
<dbReference type="Proteomes" id="UP000316855">
    <property type="component" value="Chromosome"/>
</dbReference>
<reference evidence="4 5" key="1">
    <citation type="submission" date="2019-02" db="EMBL/GenBank/DDBJ databases">
        <title>Deep-cultivation of Planctomycetes and their phenomic and genomic characterization uncovers novel biology.</title>
        <authorList>
            <person name="Wiegand S."/>
            <person name="Jogler M."/>
            <person name="Boedeker C."/>
            <person name="Pinto D."/>
            <person name="Vollmers J."/>
            <person name="Rivas-Marin E."/>
            <person name="Kohn T."/>
            <person name="Peeters S.H."/>
            <person name="Heuer A."/>
            <person name="Rast P."/>
            <person name="Oberbeckmann S."/>
            <person name="Bunk B."/>
            <person name="Jeske O."/>
            <person name="Meyerdierks A."/>
            <person name="Storesund J.E."/>
            <person name="Kallscheuer N."/>
            <person name="Luecker S."/>
            <person name="Lage O.M."/>
            <person name="Pohl T."/>
            <person name="Merkel B.J."/>
            <person name="Hornburger P."/>
            <person name="Mueller R.-W."/>
            <person name="Bruemmer F."/>
            <person name="Labrenz M."/>
            <person name="Spormann A.M."/>
            <person name="Op den Camp H."/>
            <person name="Overmann J."/>
            <person name="Amann R."/>
            <person name="Jetten M.S.M."/>
            <person name="Mascher T."/>
            <person name="Medema M.H."/>
            <person name="Devos D.P."/>
            <person name="Kaster A.-K."/>
            <person name="Ovreas L."/>
            <person name="Rohde M."/>
            <person name="Galperin M.Y."/>
            <person name="Jogler C."/>
        </authorList>
    </citation>
    <scope>NUCLEOTIDE SEQUENCE [LARGE SCALE GENOMIC DNA]</scope>
    <source>
        <strain evidence="4 5">Pan161</strain>
    </source>
</reference>
<dbReference type="Gene3D" id="1.10.1740.10">
    <property type="match status" value="1"/>
</dbReference>
<dbReference type="InterPro" id="IPR013325">
    <property type="entry name" value="RNA_pol_sigma_r2"/>
</dbReference>
<dbReference type="Pfam" id="PF20239">
    <property type="entry name" value="DUF6596"/>
    <property type="match status" value="1"/>
</dbReference>
<proteinExistence type="predicted"/>
<feature type="domain" description="RNA polymerase sigma-70 region 2" evidence="1">
    <location>
        <begin position="17"/>
        <end position="83"/>
    </location>
</feature>
<dbReference type="GO" id="GO:0006352">
    <property type="term" value="P:DNA-templated transcription initiation"/>
    <property type="evidence" value="ECO:0007669"/>
    <property type="project" value="InterPro"/>
</dbReference>
<dbReference type="InterPro" id="IPR007627">
    <property type="entry name" value="RNA_pol_sigma70_r2"/>
</dbReference>
<dbReference type="Gene3D" id="1.10.10.10">
    <property type="entry name" value="Winged helix-like DNA-binding domain superfamily/Winged helix DNA-binding domain"/>
    <property type="match status" value="1"/>
</dbReference>
<name>A0A517VBR4_9PLAN</name>
<protein>
    <submittedName>
        <fullName evidence="4">Putative ECF RNA polymerase sigma factor SigI</fullName>
    </submittedName>
</protein>
<dbReference type="GO" id="GO:0016987">
    <property type="term" value="F:sigma factor activity"/>
    <property type="evidence" value="ECO:0007669"/>
    <property type="project" value="InterPro"/>
</dbReference>
<dbReference type="Pfam" id="PF08281">
    <property type="entry name" value="Sigma70_r4_2"/>
    <property type="match status" value="1"/>
</dbReference>
<dbReference type="PANTHER" id="PTHR47756">
    <property type="entry name" value="BLL6612 PROTEIN-RELATED"/>
    <property type="match status" value="1"/>
</dbReference>
<sequence>MSEISSAEIREKVDEVYRTESRRVFATLIRLIGDFDLAEEAMHEAFAAAVEQWHRDGVPANPRSWLVSAGRFKAIDHIRRRVRFDEAQLEVAQRLEGIAGLNADKSDSEVEDDRLRLIFTCCHPAIAPQVQIPLTLREVCGLSTEEIASAFLTSPSTMAQRIVRGKSKIRDAGIPYVVPNRADLPERLDAVLTVVYLVFNEGYSASSGDSLTRKDLSEEAIRLGRLLLDLLDDPEVKGLLALMLVHESRREARSTTDGDLILLEDQDRSLWDQAKIREGTDLVEQAIASGEVGSYTIQAAIASIHAAAPRGADTDWSRIISWYNLLLQATPTPIIELNRAVAIAMRDGAEAGLQLIDAILTRGDLKEYHLIYAARADLCRRLGQIEAARSAYEKALSLTNQTAESRFLEKRLLELAQIQAQSQ</sequence>
<dbReference type="Pfam" id="PF04542">
    <property type="entry name" value="Sigma70_r2"/>
    <property type="match status" value="1"/>
</dbReference>
<organism evidence="4 5">
    <name type="scientific">Gimesia algae</name>
    <dbReference type="NCBI Taxonomy" id="2527971"/>
    <lineage>
        <taxon>Bacteria</taxon>
        <taxon>Pseudomonadati</taxon>
        <taxon>Planctomycetota</taxon>
        <taxon>Planctomycetia</taxon>
        <taxon>Planctomycetales</taxon>
        <taxon>Planctomycetaceae</taxon>
        <taxon>Gimesia</taxon>
    </lineage>
</organism>
<dbReference type="InterPro" id="IPR013249">
    <property type="entry name" value="RNA_pol_sigma70_r4_t2"/>
</dbReference>
<evidence type="ECO:0000313" key="5">
    <source>
        <dbReference type="Proteomes" id="UP000316855"/>
    </source>
</evidence>
<dbReference type="InterPro" id="IPR013324">
    <property type="entry name" value="RNA_pol_sigma_r3/r4-like"/>
</dbReference>
<evidence type="ECO:0000259" key="2">
    <source>
        <dbReference type="Pfam" id="PF08281"/>
    </source>
</evidence>
<dbReference type="InterPro" id="IPR011990">
    <property type="entry name" value="TPR-like_helical_dom_sf"/>
</dbReference>
<evidence type="ECO:0000313" key="4">
    <source>
        <dbReference type="EMBL" id="QDT90419.1"/>
    </source>
</evidence>
<dbReference type="InterPro" id="IPR036388">
    <property type="entry name" value="WH-like_DNA-bd_sf"/>
</dbReference>
<feature type="domain" description="RNA polymerase sigma factor 70 region 4 type 2" evidence="2">
    <location>
        <begin position="118"/>
        <end position="169"/>
    </location>
</feature>
<accession>A0A517VBR4</accession>
<feature type="domain" description="DUF6596" evidence="3">
    <location>
        <begin position="187"/>
        <end position="286"/>
    </location>
</feature>
<evidence type="ECO:0000259" key="3">
    <source>
        <dbReference type="Pfam" id="PF20239"/>
    </source>
</evidence>
<dbReference type="SUPFAM" id="SSF88659">
    <property type="entry name" value="Sigma3 and sigma4 domains of RNA polymerase sigma factors"/>
    <property type="match status" value="1"/>
</dbReference>
<dbReference type="PANTHER" id="PTHR47756:SF2">
    <property type="entry name" value="BLL6612 PROTEIN"/>
    <property type="match status" value="1"/>
</dbReference>
<dbReference type="SUPFAM" id="SSF88946">
    <property type="entry name" value="Sigma2 domain of RNA polymerase sigma factors"/>
    <property type="match status" value="1"/>
</dbReference>
<dbReference type="GO" id="GO:0003677">
    <property type="term" value="F:DNA binding"/>
    <property type="evidence" value="ECO:0007669"/>
    <property type="project" value="InterPro"/>
</dbReference>
<dbReference type="SUPFAM" id="SSF48452">
    <property type="entry name" value="TPR-like"/>
    <property type="match status" value="1"/>
</dbReference>
<keyword evidence="5" id="KW-1185">Reference proteome</keyword>
<dbReference type="EMBL" id="CP036343">
    <property type="protein sequence ID" value="QDT90419.1"/>
    <property type="molecule type" value="Genomic_DNA"/>
</dbReference>
<gene>
    <name evidence="4" type="primary">sigI</name>
    <name evidence="4" type="ORF">Pan161_20700</name>
</gene>
<dbReference type="OrthoDB" id="9780299at2"/>
<evidence type="ECO:0000259" key="1">
    <source>
        <dbReference type="Pfam" id="PF04542"/>
    </source>
</evidence>
<dbReference type="RefSeq" id="WP_145226347.1">
    <property type="nucleotide sequence ID" value="NZ_CP036343.1"/>
</dbReference>
<dbReference type="AlphaFoldDB" id="A0A517VBR4"/>